<feature type="transmembrane region" description="Helical" evidence="6">
    <location>
        <begin position="24"/>
        <end position="44"/>
    </location>
</feature>
<evidence type="ECO:0000256" key="2">
    <source>
        <dbReference type="ARBA" id="ARBA00022692"/>
    </source>
</evidence>
<dbReference type="PROSITE" id="PS01130">
    <property type="entry name" value="SLC26A"/>
    <property type="match status" value="1"/>
</dbReference>
<feature type="transmembrane region" description="Helical" evidence="6">
    <location>
        <begin position="340"/>
        <end position="360"/>
    </location>
</feature>
<dbReference type="InterPro" id="IPR002645">
    <property type="entry name" value="STAS_dom"/>
</dbReference>
<gene>
    <name evidence="8" type="primary">LOC107669621</name>
</gene>
<feature type="transmembrane region" description="Helical" evidence="6">
    <location>
        <begin position="372"/>
        <end position="396"/>
    </location>
</feature>
<dbReference type="InterPro" id="IPR018045">
    <property type="entry name" value="S04_transporter_CS"/>
</dbReference>
<keyword evidence="9" id="KW-1185">Reference proteome</keyword>
<evidence type="ECO:0000259" key="7">
    <source>
        <dbReference type="PROSITE" id="PS50801"/>
    </source>
</evidence>
<dbReference type="GO" id="GO:0016020">
    <property type="term" value="C:membrane"/>
    <property type="evidence" value="ECO:0007669"/>
    <property type="project" value="UniProtKB-SubCell"/>
</dbReference>
<dbReference type="SUPFAM" id="SSF52091">
    <property type="entry name" value="SpoIIaa-like"/>
    <property type="match status" value="1"/>
</dbReference>
<feature type="transmembrane region" description="Helical" evidence="6">
    <location>
        <begin position="104"/>
        <end position="120"/>
    </location>
</feature>
<dbReference type="CDD" id="cd07042">
    <property type="entry name" value="STAS_SulP_like_sulfate_transporter"/>
    <property type="match status" value="1"/>
</dbReference>
<dbReference type="InterPro" id="IPR011547">
    <property type="entry name" value="SLC26A/SulP_dom"/>
</dbReference>
<dbReference type="AlphaFoldDB" id="A0A671M646"/>
<reference evidence="8" key="1">
    <citation type="submission" date="2025-08" db="UniProtKB">
        <authorList>
            <consortium name="Ensembl"/>
        </authorList>
    </citation>
    <scope>IDENTIFICATION</scope>
</reference>
<evidence type="ECO:0000256" key="1">
    <source>
        <dbReference type="ARBA" id="ARBA00004141"/>
    </source>
</evidence>
<organism evidence="8 9">
    <name type="scientific">Sinocyclocheilus anshuiensis</name>
    <dbReference type="NCBI Taxonomy" id="1608454"/>
    <lineage>
        <taxon>Eukaryota</taxon>
        <taxon>Metazoa</taxon>
        <taxon>Chordata</taxon>
        <taxon>Craniata</taxon>
        <taxon>Vertebrata</taxon>
        <taxon>Euteleostomi</taxon>
        <taxon>Actinopterygii</taxon>
        <taxon>Neopterygii</taxon>
        <taxon>Teleostei</taxon>
        <taxon>Ostariophysi</taxon>
        <taxon>Cypriniformes</taxon>
        <taxon>Cyprinidae</taxon>
        <taxon>Cyprininae</taxon>
        <taxon>Sinocyclocheilus</taxon>
    </lineage>
</organism>
<evidence type="ECO:0000256" key="5">
    <source>
        <dbReference type="SAM" id="MobiDB-lite"/>
    </source>
</evidence>
<evidence type="ECO:0000313" key="9">
    <source>
        <dbReference type="Proteomes" id="UP000472260"/>
    </source>
</evidence>
<dbReference type="Ensembl" id="ENSSANT00000029442.1">
    <property type="protein sequence ID" value="ENSSANP00000027653.1"/>
    <property type="gene ID" value="ENSSANG00000014038.1"/>
</dbReference>
<dbReference type="PROSITE" id="PS50801">
    <property type="entry name" value="STAS"/>
    <property type="match status" value="1"/>
</dbReference>
<feature type="region of interest" description="Disordered" evidence="5">
    <location>
        <begin position="613"/>
        <end position="636"/>
    </location>
</feature>
<dbReference type="PANTHER" id="PTHR11814">
    <property type="entry name" value="SULFATE TRANSPORTER"/>
    <property type="match status" value="1"/>
</dbReference>
<dbReference type="InterPro" id="IPR036513">
    <property type="entry name" value="STAS_dom_sf"/>
</dbReference>
<feature type="domain" description="STAS" evidence="7">
    <location>
        <begin position="520"/>
        <end position="735"/>
    </location>
</feature>
<dbReference type="Gene3D" id="3.30.750.24">
    <property type="entry name" value="STAS domain"/>
    <property type="match status" value="1"/>
</dbReference>
<keyword evidence="2 6" id="KW-0812">Transmembrane</keyword>
<keyword evidence="4 6" id="KW-0472">Membrane</keyword>
<name>A0A671M646_9TELE</name>
<feature type="transmembrane region" description="Helical" evidence="6">
    <location>
        <begin position="469"/>
        <end position="498"/>
    </location>
</feature>
<feature type="transmembrane region" description="Helical" evidence="6">
    <location>
        <begin position="408"/>
        <end position="425"/>
    </location>
</feature>
<evidence type="ECO:0000256" key="6">
    <source>
        <dbReference type="SAM" id="Phobius"/>
    </source>
</evidence>
<dbReference type="Pfam" id="PF01740">
    <property type="entry name" value="STAS"/>
    <property type="match status" value="1"/>
</dbReference>
<evidence type="ECO:0000256" key="3">
    <source>
        <dbReference type="ARBA" id="ARBA00022989"/>
    </source>
</evidence>
<feature type="transmembrane region" description="Helical" evidence="6">
    <location>
        <begin position="175"/>
        <end position="197"/>
    </location>
</feature>
<reference evidence="8" key="2">
    <citation type="submission" date="2025-09" db="UniProtKB">
        <authorList>
            <consortium name="Ensembl"/>
        </authorList>
    </citation>
    <scope>IDENTIFICATION</scope>
</reference>
<feature type="transmembrane region" description="Helical" evidence="6">
    <location>
        <begin position="283"/>
        <end position="304"/>
    </location>
</feature>
<keyword evidence="3 6" id="KW-1133">Transmembrane helix</keyword>
<dbReference type="NCBIfam" id="TIGR00815">
    <property type="entry name" value="sulP"/>
    <property type="match status" value="1"/>
</dbReference>
<evidence type="ECO:0000313" key="8">
    <source>
        <dbReference type="Ensembl" id="ENSSANP00000027653.1"/>
    </source>
</evidence>
<dbReference type="Pfam" id="PF00916">
    <property type="entry name" value="Sulfate_transp"/>
    <property type="match status" value="1"/>
</dbReference>
<dbReference type="Proteomes" id="UP000472260">
    <property type="component" value="Unassembled WGS sequence"/>
</dbReference>
<protein>
    <submittedName>
        <fullName evidence="8">Solute carrier family 26 member 6-like</fullName>
    </submittedName>
</protein>
<feature type="compositionally biased region" description="Acidic residues" evidence="5">
    <location>
        <begin position="620"/>
        <end position="630"/>
    </location>
</feature>
<accession>A0A671M646</accession>
<evidence type="ECO:0000256" key="4">
    <source>
        <dbReference type="ARBA" id="ARBA00023136"/>
    </source>
</evidence>
<feature type="transmembrane region" description="Helical" evidence="6">
    <location>
        <begin position="240"/>
        <end position="271"/>
    </location>
</feature>
<comment type="subcellular location">
    <subcellularLocation>
        <location evidence="1">Membrane</location>
        <topology evidence="1">Multi-pass membrane protein</topology>
    </subcellularLocation>
</comment>
<dbReference type="InterPro" id="IPR001902">
    <property type="entry name" value="SLC26A/SulP_fam"/>
</dbReference>
<sequence length="759" mass="83620">FYKADHNDRLTLSLNRSIFGIFRLNKMLSCSSLCFIIFSFSLFIRCTGPRFKSCFLSFVPLLAWLPRYPFRENAIGDLISGISVGIMHLPQGMAYALLAAVPPVFGLYSSFYPILIYFIFGTSKHISVGTYAVMSVMIGSVTERLAPDSDFVIPGNDTNSTTLDIVSRDAERVKIAATVTFLSGIFQLLLGLVRFGFVVTYLSEPLVRAYTTAAAIHVIVSQLKYSFGINPQRYSGPLSLIYTVIEVCALLGQTNIGTLVVSIVTIIGLVAAKELSALAAHKIPIPIPVELITIIIATVVSWQMDLKTEYRVEVVGEIPSGLQAPVAPAVSLLGSMVGDAFALAVVGYGIAISLGRIFALKYAYKVDSNQELIALGLSNSIGGLFNCFAISCSMSRSMVQVSTGGKSQVAGAISAVVILVILLKIGELFEELPKAVLAAIIYVNLQGMMKQFGDICSLWRTNKVDMVVWVMTLILTVLFNPDMGLAASIAFSILTVVFRTQLPKYSILGQVPGTDIYKPVEDYNQETPGIMIFRSSATLYFANAEMYIDALYEKVDTHKHHTHIYSQAYPFTHNYIKKKKRKLQRKQRKRPRKELKKLLKLLRFSAVSAFNQGEEPQFSDTDESGEEAEANGDVHKLSVKEPKDVAAVEAGPDPDTDTPLPRAIILDLSPVNFLDTVGVKTLRNIYKDYGEAGVQVYLCDCQRGVVESMEKGDFFNEKVTKSILFSSVHDAVLYCQQGNSKEVQYIVMSYTHTRISEVS</sequence>
<proteinExistence type="predicted"/>
<dbReference type="GO" id="GO:0008271">
    <property type="term" value="F:secondary active sulfate transmembrane transporter activity"/>
    <property type="evidence" value="ECO:0007669"/>
    <property type="project" value="InterPro"/>
</dbReference>